<feature type="domain" description="NADAR" evidence="2">
    <location>
        <begin position="336"/>
        <end position="479"/>
    </location>
</feature>
<dbReference type="Proteomes" id="UP000053766">
    <property type="component" value="Unassembled WGS sequence"/>
</dbReference>
<name>A0A0D8Y7C5_DICVI</name>
<dbReference type="EMBL" id="KN716204">
    <property type="protein sequence ID" value="KJH50496.1"/>
    <property type="molecule type" value="Genomic_DNA"/>
</dbReference>
<feature type="compositionally biased region" description="Polar residues" evidence="1">
    <location>
        <begin position="160"/>
        <end position="181"/>
    </location>
</feature>
<dbReference type="InterPro" id="IPR012816">
    <property type="entry name" value="NADAR"/>
</dbReference>
<feature type="compositionally biased region" description="Basic and acidic residues" evidence="1">
    <location>
        <begin position="182"/>
        <end position="191"/>
    </location>
</feature>
<gene>
    <name evidence="3" type="ORF">DICVIV_03346</name>
</gene>
<organism evidence="3 4">
    <name type="scientific">Dictyocaulus viviparus</name>
    <name type="common">Bovine lungworm</name>
    <dbReference type="NCBI Taxonomy" id="29172"/>
    <lineage>
        <taxon>Eukaryota</taxon>
        <taxon>Metazoa</taxon>
        <taxon>Ecdysozoa</taxon>
        <taxon>Nematoda</taxon>
        <taxon>Chromadorea</taxon>
        <taxon>Rhabditida</taxon>
        <taxon>Rhabditina</taxon>
        <taxon>Rhabditomorpha</taxon>
        <taxon>Strongyloidea</taxon>
        <taxon>Metastrongylidae</taxon>
        <taxon>Dictyocaulus</taxon>
    </lineage>
</organism>
<evidence type="ECO:0000256" key="1">
    <source>
        <dbReference type="SAM" id="MobiDB-lite"/>
    </source>
</evidence>
<sequence>MFNEKHVTKRIVHLISGYPLASIIYMFNRSISDKSRVTSSTSSRATVKNEYLKRSASDTKAIFTSGMPLILEDDVIIVDDSKQNNSSRSVEITKDDFVFTKERDSSKRNRLFDPLPIKSPQSSHINRIKQLRLTIPCTDKELATFDDLFENKRPRRKPITFSSFDDQITPCTSNSNASSSRFHIESQKSAEDFNGSSSSSTKNSAAVKEEAETEQSFPHVHKSETLTIIIPKRRVTLRKPVAATHQSDLMVNKNANIIVPESHANFEVERLPEAKESTKKCGEMQNHLMASKDDLQPISDDDSDDKSDCRKFSDFSVFKAVDSDKTIISFSSGNSLFSNHFPCQRLLIHGQKFFSVEQYYVWTKAKFCKDFKAANAVFNLQNPNAIREIGNRLKNIDLNRWMAYSWKVRMKATMAKYKQNRRLRYQLFRTIGSIIVEADKDDTYWGVGLSVEDPDIADLSKWRGYNVMGEVLMQIRDVLQENSEYADEVYQAKKNLFRS</sequence>
<evidence type="ECO:0000313" key="4">
    <source>
        <dbReference type="Proteomes" id="UP000053766"/>
    </source>
</evidence>
<accession>A0A0D8Y7C5</accession>
<dbReference type="CDD" id="cd15457">
    <property type="entry name" value="NADAR"/>
    <property type="match status" value="1"/>
</dbReference>
<dbReference type="AlphaFoldDB" id="A0A0D8Y7C5"/>
<protein>
    <recommendedName>
        <fullName evidence="2">NADAR domain-containing protein</fullName>
    </recommendedName>
</protein>
<evidence type="ECO:0000259" key="2">
    <source>
        <dbReference type="Pfam" id="PF08719"/>
    </source>
</evidence>
<dbReference type="Pfam" id="PF08719">
    <property type="entry name" value="NADAR"/>
    <property type="match status" value="1"/>
</dbReference>
<keyword evidence="4" id="KW-1185">Reference proteome</keyword>
<dbReference type="Gene3D" id="1.10.357.40">
    <property type="entry name" value="YbiA-like"/>
    <property type="match status" value="1"/>
</dbReference>
<evidence type="ECO:0000313" key="3">
    <source>
        <dbReference type="EMBL" id="KJH50496.1"/>
    </source>
</evidence>
<dbReference type="SUPFAM" id="SSF143990">
    <property type="entry name" value="YbiA-like"/>
    <property type="match status" value="1"/>
</dbReference>
<dbReference type="OrthoDB" id="206452at2759"/>
<dbReference type="NCBIfam" id="TIGR02464">
    <property type="entry name" value="ribofla_fusion"/>
    <property type="match status" value="1"/>
</dbReference>
<reference evidence="4" key="2">
    <citation type="journal article" date="2016" name="Sci. Rep.">
        <title>Dictyocaulus viviparus genome, variome and transcriptome elucidate lungworm biology and support future intervention.</title>
        <authorList>
            <person name="McNulty S.N."/>
            <person name="Strube C."/>
            <person name="Rosa B.A."/>
            <person name="Martin J.C."/>
            <person name="Tyagi R."/>
            <person name="Choi Y.J."/>
            <person name="Wang Q."/>
            <person name="Hallsworth Pepin K."/>
            <person name="Zhang X."/>
            <person name="Ozersky P."/>
            <person name="Wilson R.K."/>
            <person name="Sternberg P.W."/>
            <person name="Gasser R.B."/>
            <person name="Mitreva M."/>
        </authorList>
    </citation>
    <scope>NUCLEOTIDE SEQUENCE [LARGE SCALE GENOMIC DNA]</scope>
    <source>
        <strain evidence="4">HannoverDv2000</strain>
    </source>
</reference>
<reference evidence="3 4" key="1">
    <citation type="submission" date="2013-11" db="EMBL/GenBank/DDBJ databases">
        <title>Draft genome of the bovine lungworm Dictyocaulus viviparus.</title>
        <authorList>
            <person name="Mitreva M."/>
        </authorList>
    </citation>
    <scope>NUCLEOTIDE SEQUENCE [LARGE SCALE GENOMIC DNA]</scope>
    <source>
        <strain evidence="3 4">HannoverDv2000</strain>
    </source>
</reference>
<feature type="region of interest" description="Disordered" evidence="1">
    <location>
        <begin position="160"/>
        <end position="218"/>
    </location>
</feature>
<dbReference type="STRING" id="29172.A0A0D8Y7C5"/>
<proteinExistence type="predicted"/>
<dbReference type="InterPro" id="IPR037238">
    <property type="entry name" value="YbiA-like_sf"/>
</dbReference>